<evidence type="ECO:0000313" key="2">
    <source>
        <dbReference type="Proteomes" id="UP000606786"/>
    </source>
</evidence>
<proteinExistence type="predicted"/>
<protein>
    <submittedName>
        <fullName evidence="1">(Mediterranean fruit fly) hypothetical protein</fullName>
    </submittedName>
</protein>
<comment type="caution">
    <text evidence="1">The sequence shown here is derived from an EMBL/GenBank/DDBJ whole genome shotgun (WGS) entry which is preliminary data.</text>
</comment>
<gene>
    <name evidence="1" type="ORF">CCAP1982_LOCUS3240</name>
</gene>
<organism evidence="1 2">
    <name type="scientific">Ceratitis capitata</name>
    <name type="common">Mediterranean fruit fly</name>
    <name type="synonym">Tephritis capitata</name>
    <dbReference type="NCBI Taxonomy" id="7213"/>
    <lineage>
        <taxon>Eukaryota</taxon>
        <taxon>Metazoa</taxon>
        <taxon>Ecdysozoa</taxon>
        <taxon>Arthropoda</taxon>
        <taxon>Hexapoda</taxon>
        <taxon>Insecta</taxon>
        <taxon>Pterygota</taxon>
        <taxon>Neoptera</taxon>
        <taxon>Endopterygota</taxon>
        <taxon>Diptera</taxon>
        <taxon>Brachycera</taxon>
        <taxon>Muscomorpha</taxon>
        <taxon>Tephritoidea</taxon>
        <taxon>Tephritidae</taxon>
        <taxon>Ceratitis</taxon>
        <taxon>Ceratitis</taxon>
    </lineage>
</organism>
<accession>A0A811U682</accession>
<reference evidence="1" key="1">
    <citation type="submission" date="2020-11" db="EMBL/GenBank/DDBJ databases">
        <authorList>
            <person name="Whitehead M."/>
        </authorList>
    </citation>
    <scope>NUCLEOTIDE SEQUENCE</scope>
    <source>
        <strain evidence="1">EGII</strain>
    </source>
</reference>
<dbReference type="Proteomes" id="UP000606786">
    <property type="component" value="Unassembled WGS sequence"/>
</dbReference>
<dbReference type="EMBL" id="CAJHJT010000001">
    <property type="protein sequence ID" value="CAD6994494.1"/>
    <property type="molecule type" value="Genomic_DNA"/>
</dbReference>
<name>A0A811U682_CERCA</name>
<sequence length="153" mass="17056">MNFSQLTQTLHSYASTLCNPPPITYEQILHDVGYKAVHTANTHSIQTTDAVVNRSRFNRSHLGRHHHSLLDATTIMVQINLDSLCPICMTVFGSRLIIVLPSAGVHIHGVGIKFQAQDAVRAALPKWQLWIELVLNLEFLSQLVGIILCDSHI</sequence>
<evidence type="ECO:0000313" key="1">
    <source>
        <dbReference type="EMBL" id="CAD6994494.1"/>
    </source>
</evidence>
<dbReference type="AlphaFoldDB" id="A0A811U682"/>
<keyword evidence="2" id="KW-1185">Reference proteome</keyword>